<reference evidence="4" key="1">
    <citation type="journal article" date="2012" name="Nature">
        <title>A physical, genetic and functional sequence assembly of the barley genome.</title>
        <authorList>
            <consortium name="The International Barley Genome Sequencing Consortium"/>
            <person name="Mayer K.F."/>
            <person name="Waugh R."/>
            <person name="Brown J.W."/>
            <person name="Schulman A."/>
            <person name="Langridge P."/>
            <person name="Platzer M."/>
            <person name="Fincher G.B."/>
            <person name="Muehlbauer G.J."/>
            <person name="Sato K."/>
            <person name="Close T.J."/>
            <person name="Wise R.P."/>
            <person name="Stein N."/>
        </authorList>
    </citation>
    <scope>NUCLEOTIDE SEQUENCE [LARGE SCALE GENOMIC DNA]</scope>
    <source>
        <strain evidence="4">cv. Morex</strain>
    </source>
</reference>
<feature type="compositionally biased region" description="Polar residues" evidence="1">
    <location>
        <begin position="82"/>
        <end position="91"/>
    </location>
</feature>
<dbReference type="EnsemblPlants" id="HORVU.MOREX.r3.7HG0686800.1">
    <property type="protein sequence ID" value="HORVU.MOREX.r3.7HG0686800.1"/>
    <property type="gene ID" value="HORVU.MOREX.r3.7HG0686800"/>
</dbReference>
<feature type="region of interest" description="Disordered" evidence="1">
    <location>
        <begin position="1"/>
        <end position="31"/>
    </location>
</feature>
<name>A0A8I6YVD4_HORVV</name>
<reference evidence="3" key="3">
    <citation type="submission" date="2022-01" db="UniProtKB">
        <authorList>
            <consortium name="EnsemblPlants"/>
        </authorList>
    </citation>
    <scope>IDENTIFICATION</scope>
    <source>
        <strain evidence="3">subsp. vulgare</strain>
    </source>
</reference>
<evidence type="ECO:0000313" key="4">
    <source>
        <dbReference type="Proteomes" id="UP000011116"/>
    </source>
</evidence>
<accession>A0A8I6YVD4</accession>
<sequence>MSRSDGPPPPPPNSSFHPQQSGLSPAGAAARTAMAPVMRVGFSQPDPSSTTAGMAGVAFASFGSTHSTPAAAAGMDSVHTTCTNSTKNGTNNRKKRTTPKEEQGDSMEWTDEYVQIICSLMAEQVEQGNRPNTHLNPSAYNTVSERFYQMTVISLSKMQLKNKWDKLKGDWSCWNKLMRKQTGTGWDSSMGVIVMDNEWWKKARKDIPGRGKFRKKPLQNQLHLSKMFGNILNDEQDHWNPMSDNPIIPPSQENLVDVDNIVEVGEEELYEIPEDVGNVVGGEEDEVQEVSPCIANAKKIPRVLVEKNKKQKSSTSVVIQDKITKIAECAASFTSMKQGEVTIKEVMDMVLECGAVYGSDEHDIATQLFVKKEQREMFKTLPKECRFNWLKRRYNDKYGN</sequence>
<dbReference type="Proteomes" id="UP000011116">
    <property type="component" value="Chromosome 7H"/>
</dbReference>
<dbReference type="Pfam" id="PF12776">
    <property type="entry name" value="Myb_DNA-bind_3"/>
    <property type="match status" value="1"/>
</dbReference>
<reference evidence="3" key="2">
    <citation type="submission" date="2020-10" db="EMBL/GenBank/DDBJ databases">
        <authorList>
            <person name="Scholz U."/>
            <person name="Mascher M."/>
            <person name="Fiebig A."/>
        </authorList>
    </citation>
    <scope>NUCLEOTIDE SEQUENCE [LARGE SCALE GENOMIC DNA]</scope>
    <source>
        <strain evidence="3">cv. Morex</strain>
    </source>
</reference>
<dbReference type="AlphaFoldDB" id="A0A8I6YVD4"/>
<dbReference type="PANTHER" id="PTHR47851">
    <property type="entry name" value="OS06G0588700 PROTEIN-RELATED"/>
    <property type="match status" value="1"/>
</dbReference>
<dbReference type="InterPro" id="IPR024752">
    <property type="entry name" value="Myb/SANT-like_dom"/>
</dbReference>
<dbReference type="Gramene" id="HORVU.MOREX.r3.7HG0686800.1">
    <property type="protein sequence ID" value="HORVU.MOREX.r3.7HG0686800.1"/>
    <property type="gene ID" value="HORVU.MOREX.r3.7HG0686800"/>
</dbReference>
<protein>
    <recommendedName>
        <fullName evidence="2">Myb/SANT-like domain-containing protein</fullName>
    </recommendedName>
</protein>
<keyword evidence="4" id="KW-1185">Reference proteome</keyword>
<feature type="compositionally biased region" description="Polar residues" evidence="1">
    <location>
        <begin position="14"/>
        <end position="23"/>
    </location>
</feature>
<evidence type="ECO:0000313" key="3">
    <source>
        <dbReference type="EnsemblPlants" id="HORVU.MOREX.r3.7HG0686800.1"/>
    </source>
</evidence>
<feature type="region of interest" description="Disordered" evidence="1">
    <location>
        <begin position="82"/>
        <end position="106"/>
    </location>
</feature>
<dbReference type="PANTHER" id="PTHR47851:SF1">
    <property type="entry name" value="OS06G0588700 PROTEIN"/>
    <property type="match status" value="1"/>
</dbReference>
<organism evidence="3 4">
    <name type="scientific">Hordeum vulgare subsp. vulgare</name>
    <name type="common">Domesticated barley</name>
    <dbReference type="NCBI Taxonomy" id="112509"/>
    <lineage>
        <taxon>Eukaryota</taxon>
        <taxon>Viridiplantae</taxon>
        <taxon>Streptophyta</taxon>
        <taxon>Embryophyta</taxon>
        <taxon>Tracheophyta</taxon>
        <taxon>Spermatophyta</taxon>
        <taxon>Magnoliopsida</taxon>
        <taxon>Liliopsida</taxon>
        <taxon>Poales</taxon>
        <taxon>Poaceae</taxon>
        <taxon>BOP clade</taxon>
        <taxon>Pooideae</taxon>
        <taxon>Triticodae</taxon>
        <taxon>Triticeae</taxon>
        <taxon>Hordeinae</taxon>
        <taxon>Hordeum</taxon>
    </lineage>
</organism>
<proteinExistence type="predicted"/>
<feature type="compositionally biased region" description="Pro residues" evidence="1">
    <location>
        <begin position="1"/>
        <end position="13"/>
    </location>
</feature>
<evidence type="ECO:0000256" key="1">
    <source>
        <dbReference type="SAM" id="MobiDB-lite"/>
    </source>
</evidence>
<feature type="domain" description="Myb/SANT-like" evidence="2">
    <location>
        <begin position="108"/>
        <end position="202"/>
    </location>
</feature>
<evidence type="ECO:0000259" key="2">
    <source>
        <dbReference type="Pfam" id="PF12776"/>
    </source>
</evidence>